<sequence length="214" mass="23896">MSQHTTQVHKHNTTPFTPKFSASLVARFPALEQPKTSLPKQAESRHRLLKRVAKPLDPQSKRPKQRVQVPYANKHLRRPVKHTFSGRVHDLNVAKIIKTSSLRNGHMMQSVSSSVDSGRSKSLEAQHEDRLQDFASKQLEFREYMKQVNSGHVPDASDHSRSVSPASVADSLSSESSKESSPGVETKQPDFCLATSTSTERAPSYPSSRELEES</sequence>
<evidence type="ECO:0000313" key="5">
    <source>
        <dbReference type="Proteomes" id="UP000256601"/>
    </source>
</evidence>
<dbReference type="GeneID" id="2910734"/>
<dbReference type="VEuPathDB" id="FungiDB:YALI1_D14180g"/>
<proteinExistence type="predicted"/>
<feature type="compositionally biased region" description="Basic and acidic residues" evidence="1">
    <location>
        <begin position="118"/>
        <end position="127"/>
    </location>
</feature>
<accession>A0A1H6PY79</accession>
<dbReference type="Proteomes" id="UP000182444">
    <property type="component" value="Chromosome 1D"/>
</dbReference>
<dbReference type="EMBL" id="CP017556">
    <property type="protein sequence ID" value="AOW03917.1"/>
    <property type="molecule type" value="Genomic_DNA"/>
</dbReference>
<reference evidence="2 4" key="1">
    <citation type="journal article" date="2016" name="PLoS ONE">
        <title>Sequence Assembly of Yarrowia lipolytica Strain W29/CLIB89 Shows Transposable Element Diversity.</title>
        <authorList>
            <person name="Magnan C."/>
            <person name="Yu J."/>
            <person name="Chang I."/>
            <person name="Jahn E."/>
            <person name="Kanomata Y."/>
            <person name="Wu J."/>
            <person name="Zeller M."/>
            <person name="Oakes M."/>
            <person name="Baldi P."/>
            <person name="Sandmeyer S."/>
        </authorList>
    </citation>
    <scope>NUCLEOTIDE SEQUENCE [LARGE SCALE GENOMIC DNA]</scope>
    <source>
        <strain evidence="2">CLIB89</strain>
        <strain evidence="4">CLIB89(W29)</strain>
    </source>
</reference>
<dbReference type="OrthoDB" id="10463586at2759"/>
<gene>
    <name evidence="3" type="ORF">B0I71DRAFT_30089</name>
    <name evidence="2" type="ORF">YALI1_D14180g</name>
</gene>
<protein>
    <submittedName>
        <fullName evidence="2">Uncharacterized protein</fullName>
    </submittedName>
</protein>
<dbReference type="KEGG" id="yli:2910734"/>
<dbReference type="AlphaFoldDB" id="A0A1H6PY79"/>
<dbReference type="Proteomes" id="UP000256601">
    <property type="component" value="Unassembled WGS sequence"/>
</dbReference>
<feature type="compositionally biased region" description="Low complexity" evidence="1">
    <location>
        <begin position="162"/>
        <end position="182"/>
    </location>
</feature>
<organism evidence="2 4">
    <name type="scientific">Yarrowia lipolytica</name>
    <name type="common">Candida lipolytica</name>
    <dbReference type="NCBI Taxonomy" id="4952"/>
    <lineage>
        <taxon>Eukaryota</taxon>
        <taxon>Fungi</taxon>
        <taxon>Dikarya</taxon>
        <taxon>Ascomycota</taxon>
        <taxon>Saccharomycotina</taxon>
        <taxon>Dipodascomycetes</taxon>
        <taxon>Dipodascales</taxon>
        <taxon>Dipodascales incertae sedis</taxon>
        <taxon>Yarrowia</taxon>
    </lineage>
</organism>
<feature type="region of interest" description="Disordered" evidence="1">
    <location>
        <begin position="31"/>
        <end position="68"/>
    </location>
</feature>
<feature type="region of interest" description="Disordered" evidence="1">
    <location>
        <begin position="149"/>
        <end position="214"/>
    </location>
</feature>
<name>A0A1H6PY79_YARLL</name>
<dbReference type="RefSeq" id="XP_502692.1">
    <property type="nucleotide sequence ID" value="XM_502692.1"/>
</dbReference>
<feature type="region of interest" description="Disordered" evidence="1">
    <location>
        <begin position="104"/>
        <end position="127"/>
    </location>
</feature>
<evidence type="ECO:0000313" key="3">
    <source>
        <dbReference type="EMBL" id="RDW28795.1"/>
    </source>
</evidence>
<evidence type="ECO:0000313" key="4">
    <source>
        <dbReference type="Proteomes" id="UP000182444"/>
    </source>
</evidence>
<evidence type="ECO:0000256" key="1">
    <source>
        <dbReference type="SAM" id="MobiDB-lite"/>
    </source>
</evidence>
<feature type="compositionally biased region" description="Polar residues" evidence="1">
    <location>
        <begin position="194"/>
        <end position="207"/>
    </location>
</feature>
<reference evidence="3 5" key="2">
    <citation type="submission" date="2018-07" db="EMBL/GenBank/DDBJ databases">
        <title>Draft Genome Assemblies for Five Robust Yarrowia lipolytica Strains Exhibiting High Lipid Production and Pentose Sugar Utilization and Sugar Alcohol Secretion from Undetoxified Lignocellulosic Biomass Hydrolysates.</title>
        <authorList>
            <consortium name="DOE Joint Genome Institute"/>
            <person name="Walker C."/>
            <person name="Ryu S."/>
            <person name="Na H."/>
            <person name="Zane M."/>
            <person name="LaButti K."/>
            <person name="Lipzen A."/>
            <person name="Haridas S."/>
            <person name="Barry K."/>
            <person name="Grigoriev I.V."/>
            <person name="Quarterman J."/>
            <person name="Slininger P."/>
            <person name="Dien B."/>
            <person name="Trinh C.T."/>
        </authorList>
    </citation>
    <scope>NUCLEOTIDE SEQUENCE [LARGE SCALE GENOMIC DNA]</scope>
    <source>
        <strain evidence="3 5">YB392</strain>
    </source>
</reference>
<evidence type="ECO:0000313" key="2">
    <source>
        <dbReference type="EMBL" id="AOW03917.1"/>
    </source>
</evidence>
<dbReference type="EMBL" id="KZ858949">
    <property type="protein sequence ID" value="RDW28795.1"/>
    <property type="molecule type" value="Genomic_DNA"/>
</dbReference>
<dbReference type="VEuPathDB" id="FungiDB:YALI0_D11286g"/>